<evidence type="ECO:0000256" key="1">
    <source>
        <dbReference type="SAM" id="MobiDB-lite"/>
    </source>
</evidence>
<organism evidence="2 3">
    <name type="scientific">Ensete ventricosum</name>
    <name type="common">Abyssinian banana</name>
    <name type="synonym">Musa ensete</name>
    <dbReference type="NCBI Taxonomy" id="4639"/>
    <lineage>
        <taxon>Eukaryota</taxon>
        <taxon>Viridiplantae</taxon>
        <taxon>Streptophyta</taxon>
        <taxon>Embryophyta</taxon>
        <taxon>Tracheophyta</taxon>
        <taxon>Spermatophyta</taxon>
        <taxon>Magnoliopsida</taxon>
        <taxon>Liliopsida</taxon>
        <taxon>Zingiberales</taxon>
        <taxon>Musaceae</taxon>
        <taxon>Ensete</taxon>
    </lineage>
</organism>
<proteinExistence type="predicted"/>
<accession>A0A426Y8K3</accession>
<feature type="non-terminal residue" evidence="2">
    <location>
        <position position="1"/>
    </location>
</feature>
<evidence type="ECO:0000313" key="3">
    <source>
        <dbReference type="Proteomes" id="UP000287651"/>
    </source>
</evidence>
<gene>
    <name evidence="2" type="ORF">B296_00047111</name>
</gene>
<dbReference type="InterPro" id="IPR012866">
    <property type="entry name" value="DUF1644"/>
</dbReference>
<dbReference type="Proteomes" id="UP000287651">
    <property type="component" value="Unassembled WGS sequence"/>
</dbReference>
<dbReference type="PANTHER" id="PTHR31197:SF2">
    <property type="entry name" value="C2H2-TYPE DOMAIN-CONTAINING PROTEIN"/>
    <property type="match status" value="1"/>
</dbReference>
<dbReference type="Pfam" id="PF07800">
    <property type="entry name" value="DUF1644"/>
    <property type="match status" value="1"/>
</dbReference>
<dbReference type="EMBL" id="AMZH03014208">
    <property type="protein sequence ID" value="RRT48026.1"/>
    <property type="molecule type" value="Genomic_DNA"/>
</dbReference>
<protein>
    <submittedName>
        <fullName evidence="2">Uncharacterized protein</fullName>
    </submittedName>
</protein>
<evidence type="ECO:0000313" key="2">
    <source>
        <dbReference type="EMBL" id="RRT48026.1"/>
    </source>
</evidence>
<reference evidence="2 3" key="1">
    <citation type="journal article" date="2014" name="Agronomy (Basel)">
        <title>A Draft Genome Sequence for Ensete ventricosum, the Drought-Tolerant Tree Against Hunger.</title>
        <authorList>
            <person name="Harrison J."/>
            <person name="Moore K.A."/>
            <person name="Paszkiewicz K."/>
            <person name="Jones T."/>
            <person name="Grant M."/>
            <person name="Ambacheew D."/>
            <person name="Muzemil S."/>
            <person name="Studholme D.J."/>
        </authorList>
    </citation>
    <scope>NUCLEOTIDE SEQUENCE [LARGE SCALE GENOMIC DNA]</scope>
</reference>
<sequence length="547" mass="61516">ISRGDKSLPWPNLETAFDTRISFKDHLKTTPDTSMLQRSPHRTGRLKFNTPYVRSWFPTPTHVTICRPIGESRAVGPATGHVIHHTESRVGGLLIRKRVEKDRVRSKSVHDFSVFLQNREHNNPTDKRGSHAPSWISMRGKSCFVFYHHRRCEPRMTQHREASAAGLSCVRSGAPMGSGGSLRRVGERRCGVGLACFLLSKNENRQRGISSMERERQAMEDGKHCTHGHYNISIIVLVAAIFTNVSVLFRNLRMNSSDNPSGSSSTIFENVDAERPRLSSSYTSESASFLGAPRTGTNLELHDSYATNGRISAGLAEYLGNNVDGQAQDRHLASQAEANASVDGSGSGNAPDDNSLKCPLCRGTILGWMIVKEAREYMDQKLRSCSRESCSFSGNYKELRKHARRVHPMTRPAAVDPSRQRAWRRLENQQEHSDILSAIRSAMPGAIVFGDYVIDDADSLSGDGSGPWWSTLFLLHMIGSPIGSLDEQRRSSRAWRTRRRSSTHRHLWGENLLGLQDDDDWNSDNDIQAPRRRRRLMRPRRDVEEQP</sequence>
<name>A0A426Y8K3_ENSVE</name>
<dbReference type="PANTHER" id="PTHR31197">
    <property type="entry name" value="OS01G0612600 PROTEIN"/>
    <property type="match status" value="1"/>
</dbReference>
<dbReference type="AlphaFoldDB" id="A0A426Y8K3"/>
<feature type="region of interest" description="Disordered" evidence="1">
    <location>
        <begin position="333"/>
        <end position="354"/>
    </location>
</feature>
<comment type="caution">
    <text evidence="2">The sequence shown here is derived from an EMBL/GenBank/DDBJ whole genome shotgun (WGS) entry which is preliminary data.</text>
</comment>